<keyword evidence="3" id="KW-1185">Reference proteome</keyword>
<evidence type="ECO:0000259" key="1">
    <source>
        <dbReference type="Pfam" id="PF01738"/>
    </source>
</evidence>
<gene>
    <name evidence="2" type="ORF">ACFP0N_01085</name>
</gene>
<dbReference type="PANTHER" id="PTHR46623:SF10">
    <property type="entry name" value="CARBOXYMETHYLENEBUTENOLIDASE HOMOLOG"/>
    <property type="match status" value="1"/>
</dbReference>
<accession>A0ABW1EPN3</accession>
<evidence type="ECO:0000313" key="2">
    <source>
        <dbReference type="EMBL" id="MFC5883572.1"/>
    </source>
</evidence>
<protein>
    <submittedName>
        <fullName evidence="2">Dienelactone hydrolase family protein</fullName>
        <ecNumber evidence="2">3.1.-.-</ecNumber>
    </submittedName>
</protein>
<evidence type="ECO:0000313" key="3">
    <source>
        <dbReference type="Proteomes" id="UP001596067"/>
    </source>
</evidence>
<name>A0ABW1EPN3_9ACTN</name>
<keyword evidence="2" id="KW-0378">Hydrolase</keyword>
<dbReference type="Proteomes" id="UP001596067">
    <property type="component" value="Unassembled WGS sequence"/>
</dbReference>
<dbReference type="RefSeq" id="WP_313766366.1">
    <property type="nucleotide sequence ID" value="NZ_BAAAVH010000072.1"/>
</dbReference>
<dbReference type="InterPro" id="IPR029058">
    <property type="entry name" value="AB_hydrolase_fold"/>
</dbReference>
<dbReference type="PANTHER" id="PTHR46623">
    <property type="entry name" value="CARBOXYMETHYLENEBUTENOLIDASE-RELATED"/>
    <property type="match status" value="1"/>
</dbReference>
<proteinExistence type="predicted"/>
<sequence>MATAVRGTSVDITTSDGTADAYLTRPDDGRAHPGVLFFMSAFGIRPALTAMADRIAAEGYTVLVPNVLYRYGRTPIIELPEPPALISTAADPTLFQRLGPMIEALTPELFARDADAYLGWLAASPLVTDGPVGITGYCLGAGLALRTAGAFPDRVAAAAGFHGAYLATDSPDSPHLVAERVTAELYFGHADQDPSLPAEEIDRFAAALAAAGVKHTCEVYEGARHGFTQTDTVPYHPEGDARHWKALFELLGRAL</sequence>
<reference evidence="3" key="1">
    <citation type="journal article" date="2019" name="Int. J. Syst. Evol. Microbiol.">
        <title>The Global Catalogue of Microorganisms (GCM) 10K type strain sequencing project: providing services to taxonomists for standard genome sequencing and annotation.</title>
        <authorList>
            <consortium name="The Broad Institute Genomics Platform"/>
            <consortium name="The Broad Institute Genome Sequencing Center for Infectious Disease"/>
            <person name="Wu L."/>
            <person name="Ma J."/>
        </authorList>
    </citation>
    <scope>NUCLEOTIDE SEQUENCE [LARGE SCALE GENOMIC DNA]</scope>
    <source>
        <strain evidence="3">CGMCC 4.1469</strain>
    </source>
</reference>
<comment type="caution">
    <text evidence="2">The sequence shown here is derived from an EMBL/GenBank/DDBJ whole genome shotgun (WGS) entry which is preliminary data.</text>
</comment>
<dbReference type="SUPFAM" id="SSF53474">
    <property type="entry name" value="alpha/beta-Hydrolases"/>
    <property type="match status" value="1"/>
</dbReference>
<dbReference type="EC" id="3.1.-.-" evidence="2"/>
<dbReference type="Gene3D" id="3.40.50.1820">
    <property type="entry name" value="alpha/beta hydrolase"/>
    <property type="match status" value="1"/>
</dbReference>
<dbReference type="GO" id="GO:0016787">
    <property type="term" value="F:hydrolase activity"/>
    <property type="evidence" value="ECO:0007669"/>
    <property type="project" value="UniProtKB-KW"/>
</dbReference>
<dbReference type="Pfam" id="PF01738">
    <property type="entry name" value="DLH"/>
    <property type="match status" value="1"/>
</dbReference>
<feature type="domain" description="Dienelactone hydrolase" evidence="1">
    <location>
        <begin position="20"/>
        <end position="254"/>
    </location>
</feature>
<organism evidence="2 3">
    <name type="scientific">Kitasatospora aburaviensis</name>
    <dbReference type="NCBI Taxonomy" id="67265"/>
    <lineage>
        <taxon>Bacteria</taxon>
        <taxon>Bacillati</taxon>
        <taxon>Actinomycetota</taxon>
        <taxon>Actinomycetes</taxon>
        <taxon>Kitasatosporales</taxon>
        <taxon>Streptomycetaceae</taxon>
        <taxon>Kitasatospora</taxon>
    </lineage>
</organism>
<dbReference type="InterPro" id="IPR002925">
    <property type="entry name" value="Dienelactn_hydro"/>
</dbReference>
<dbReference type="EMBL" id="JBHSOD010000001">
    <property type="protein sequence ID" value="MFC5883572.1"/>
    <property type="molecule type" value="Genomic_DNA"/>
</dbReference>
<dbReference type="InterPro" id="IPR051049">
    <property type="entry name" value="Dienelactone_hydrolase-like"/>
</dbReference>